<name>A0A4X2KLF4_VOMUR</name>
<dbReference type="InterPro" id="IPR007110">
    <property type="entry name" value="Ig-like_dom"/>
</dbReference>
<protein>
    <recommendedName>
        <fullName evidence="4">Ig-like domain-containing protein</fullName>
    </recommendedName>
</protein>
<dbReference type="Ensembl" id="ENSVURT00010011339.1">
    <property type="protein sequence ID" value="ENSVURP00010010002.1"/>
    <property type="gene ID" value="ENSVURG00010007729.1"/>
</dbReference>
<keyword evidence="3" id="KW-1280">Immunoglobulin</keyword>
<dbReference type="GO" id="GO:0016020">
    <property type="term" value="C:membrane"/>
    <property type="evidence" value="ECO:0007669"/>
    <property type="project" value="UniProtKB-ARBA"/>
</dbReference>
<dbReference type="AlphaFoldDB" id="A0A4X2KLF4"/>
<dbReference type="InterPro" id="IPR013106">
    <property type="entry name" value="Ig_V-set"/>
</dbReference>
<keyword evidence="1" id="KW-0391">Immunity</keyword>
<evidence type="ECO:0000313" key="6">
    <source>
        <dbReference type="Proteomes" id="UP000314987"/>
    </source>
</evidence>
<evidence type="ECO:0000313" key="5">
    <source>
        <dbReference type="Ensembl" id="ENSVURP00010010002.1"/>
    </source>
</evidence>
<dbReference type="InterPro" id="IPR036179">
    <property type="entry name" value="Ig-like_dom_sf"/>
</dbReference>
<reference evidence="5" key="3">
    <citation type="submission" date="2025-09" db="UniProtKB">
        <authorList>
            <consortium name="Ensembl"/>
        </authorList>
    </citation>
    <scope>IDENTIFICATION</scope>
</reference>
<dbReference type="GO" id="GO:0002250">
    <property type="term" value="P:adaptive immune response"/>
    <property type="evidence" value="ECO:0007669"/>
    <property type="project" value="UniProtKB-KW"/>
</dbReference>
<dbReference type="PROSITE" id="PS50835">
    <property type="entry name" value="IG_LIKE"/>
    <property type="match status" value="1"/>
</dbReference>
<dbReference type="STRING" id="29139.ENSVURP00010010002"/>
<dbReference type="GO" id="GO:0019814">
    <property type="term" value="C:immunoglobulin complex"/>
    <property type="evidence" value="ECO:0007669"/>
    <property type="project" value="UniProtKB-KW"/>
</dbReference>
<keyword evidence="6" id="KW-1185">Reference proteome</keyword>
<reference evidence="5" key="2">
    <citation type="submission" date="2025-08" db="UniProtKB">
        <authorList>
            <consortium name="Ensembl"/>
        </authorList>
    </citation>
    <scope>IDENTIFICATION</scope>
</reference>
<evidence type="ECO:0000259" key="4">
    <source>
        <dbReference type="PROSITE" id="PS50835"/>
    </source>
</evidence>
<evidence type="ECO:0000256" key="3">
    <source>
        <dbReference type="ARBA" id="ARBA00043265"/>
    </source>
</evidence>
<dbReference type="FunFam" id="2.60.40.10:FF:000212">
    <property type="entry name" value="Immunoglobulin kappa chain variable 12-38"/>
    <property type="match status" value="1"/>
</dbReference>
<dbReference type="GO" id="GO:0005576">
    <property type="term" value="C:extracellular region"/>
    <property type="evidence" value="ECO:0007669"/>
    <property type="project" value="UniProtKB-ARBA"/>
</dbReference>
<dbReference type="GeneTree" id="ENSGT00940000154413"/>
<dbReference type="InterPro" id="IPR050150">
    <property type="entry name" value="IgV_Light_Chain"/>
</dbReference>
<proteinExistence type="predicted"/>
<sequence>QIVLTQSPASLSASPGERVTMLCEANQGISSNTRWYQQEPGQSPKLITRYASTLMAGVPCRFSGSGSGTDFSLTISGLDSEDVACYYCQQNDLSRCFDSCLEGRRMEPQSSLLRNCTDLEFYLTVPLNIAGLGGMIFRCKFLLWPLFVKGREQSKV</sequence>
<dbReference type="InterPro" id="IPR003599">
    <property type="entry name" value="Ig_sub"/>
</dbReference>
<organism evidence="5 6">
    <name type="scientific">Vombatus ursinus</name>
    <name type="common">Common wombat</name>
    <dbReference type="NCBI Taxonomy" id="29139"/>
    <lineage>
        <taxon>Eukaryota</taxon>
        <taxon>Metazoa</taxon>
        <taxon>Chordata</taxon>
        <taxon>Craniata</taxon>
        <taxon>Vertebrata</taxon>
        <taxon>Euteleostomi</taxon>
        <taxon>Mammalia</taxon>
        <taxon>Metatheria</taxon>
        <taxon>Diprotodontia</taxon>
        <taxon>Vombatidae</taxon>
        <taxon>Vombatus</taxon>
    </lineage>
</organism>
<keyword evidence="2" id="KW-1064">Adaptive immunity</keyword>
<reference evidence="6" key="1">
    <citation type="submission" date="2018-12" db="EMBL/GenBank/DDBJ databases">
        <authorList>
            <person name="Yazar S."/>
        </authorList>
    </citation>
    <scope>NUCLEOTIDE SEQUENCE [LARGE SCALE GENOMIC DNA]</scope>
</reference>
<dbReference type="SUPFAM" id="SSF48726">
    <property type="entry name" value="Immunoglobulin"/>
    <property type="match status" value="1"/>
</dbReference>
<dbReference type="InterPro" id="IPR013783">
    <property type="entry name" value="Ig-like_fold"/>
</dbReference>
<feature type="domain" description="Ig-like" evidence="4">
    <location>
        <begin position="1"/>
        <end position="89"/>
    </location>
</feature>
<dbReference type="Pfam" id="PF07686">
    <property type="entry name" value="V-set"/>
    <property type="match status" value="1"/>
</dbReference>
<accession>A0A4X2KLF4</accession>
<evidence type="ECO:0000256" key="1">
    <source>
        <dbReference type="ARBA" id="ARBA00022859"/>
    </source>
</evidence>
<dbReference type="Proteomes" id="UP000314987">
    <property type="component" value="Unassembled WGS sequence"/>
</dbReference>
<dbReference type="SMART" id="SM00409">
    <property type="entry name" value="IG"/>
    <property type="match status" value="1"/>
</dbReference>
<evidence type="ECO:0000256" key="2">
    <source>
        <dbReference type="ARBA" id="ARBA00023130"/>
    </source>
</evidence>
<dbReference type="PANTHER" id="PTHR23267">
    <property type="entry name" value="IMMUNOGLOBULIN LIGHT CHAIN"/>
    <property type="match status" value="1"/>
</dbReference>
<dbReference type="Gene3D" id="2.60.40.10">
    <property type="entry name" value="Immunoglobulins"/>
    <property type="match status" value="1"/>
</dbReference>
<dbReference type="SMART" id="SM00406">
    <property type="entry name" value="IGv"/>
    <property type="match status" value="1"/>
</dbReference>